<accession>A0A2M7VJZ5</accession>
<dbReference type="AlphaFoldDB" id="A0A2M7VJZ5"/>
<dbReference type="EMBL" id="PFPS01000103">
    <property type="protein sequence ID" value="PJA02123.1"/>
    <property type="molecule type" value="Genomic_DNA"/>
</dbReference>
<protein>
    <submittedName>
        <fullName evidence="2">Uncharacterized protein</fullName>
    </submittedName>
</protein>
<comment type="caution">
    <text evidence="2">The sequence shown here is derived from an EMBL/GenBank/DDBJ whole genome shotgun (WGS) entry which is preliminary data.</text>
</comment>
<keyword evidence="1" id="KW-0472">Membrane</keyword>
<proteinExistence type="predicted"/>
<evidence type="ECO:0000313" key="2">
    <source>
        <dbReference type="EMBL" id="PJA02123.1"/>
    </source>
</evidence>
<keyword evidence="1" id="KW-0812">Transmembrane</keyword>
<evidence type="ECO:0000256" key="1">
    <source>
        <dbReference type="SAM" id="Phobius"/>
    </source>
</evidence>
<dbReference type="Proteomes" id="UP000231469">
    <property type="component" value="Unassembled WGS sequence"/>
</dbReference>
<organism evidence="2 3">
    <name type="scientific">bacterium (Candidatus Gribaldobacteria) CG_4_10_14_0_2_um_filter_36_18</name>
    <dbReference type="NCBI Taxonomy" id="2014264"/>
    <lineage>
        <taxon>Bacteria</taxon>
        <taxon>Candidatus Gribaldobacteria</taxon>
    </lineage>
</organism>
<reference evidence="3" key="1">
    <citation type="submission" date="2017-09" db="EMBL/GenBank/DDBJ databases">
        <title>Depth-based differentiation of microbial function through sediment-hosted aquifers and enrichment of novel symbionts in the deep terrestrial subsurface.</title>
        <authorList>
            <person name="Probst A.J."/>
            <person name="Ladd B."/>
            <person name="Jarett J.K."/>
            <person name="Geller-Mcgrath D.E."/>
            <person name="Sieber C.M.K."/>
            <person name="Emerson J.B."/>
            <person name="Anantharaman K."/>
            <person name="Thomas B.C."/>
            <person name="Malmstrom R."/>
            <person name="Stieglmeier M."/>
            <person name="Klingl A."/>
            <person name="Woyke T."/>
            <person name="Ryan C.M."/>
            <person name="Banfield J.F."/>
        </authorList>
    </citation>
    <scope>NUCLEOTIDE SEQUENCE [LARGE SCALE GENOMIC DNA]</scope>
</reference>
<feature type="transmembrane region" description="Helical" evidence="1">
    <location>
        <begin position="12"/>
        <end position="35"/>
    </location>
</feature>
<gene>
    <name evidence="2" type="ORF">COX73_02425</name>
</gene>
<sequence length="325" mass="36530">MKFQTKKLNSGLVKIWMIAIIIILAVVVCGGIYWWNKISTPIGELETKLELDIRMPESIKVGEVLKGEYLMKYNGEPFKGIVLYSYSREGFEDKTAYGKTAGLIKTGDFDSFPSALRMGLIAFRMDETGFIAGGDSFEDPGEYTFTMSVFKCSDIGLDEEECSARTPEEFILNFEPLNSVSKTITVVGESVSKEATTPTEKTVLDCDVKDPKYGECTSKFLNLFEENLRLCKPSKGTTPIGWEPAVGIIRGYEILGVQNNLCVINFWFLDTRDIFPEMENIPDTLLNKQMTCKYSTSERTIEKVAATDNCTGPLYDEINRFFGEE</sequence>
<keyword evidence="1" id="KW-1133">Transmembrane helix</keyword>
<evidence type="ECO:0000313" key="3">
    <source>
        <dbReference type="Proteomes" id="UP000231469"/>
    </source>
</evidence>
<name>A0A2M7VJZ5_9BACT</name>